<evidence type="ECO:0000313" key="4">
    <source>
        <dbReference type="Proteomes" id="UP001528411"/>
    </source>
</evidence>
<proteinExistence type="predicted"/>
<feature type="chain" id="PRO_5046626152" evidence="1">
    <location>
        <begin position="21"/>
        <end position="95"/>
    </location>
</feature>
<dbReference type="Pfam" id="PF00160">
    <property type="entry name" value="Pro_isomerase"/>
    <property type="match status" value="1"/>
</dbReference>
<evidence type="ECO:0000259" key="2">
    <source>
        <dbReference type="Pfam" id="PF00160"/>
    </source>
</evidence>
<dbReference type="GO" id="GO:0003755">
    <property type="term" value="F:peptidyl-prolyl cis-trans isomerase activity"/>
    <property type="evidence" value="ECO:0007669"/>
    <property type="project" value="UniProtKB-EC"/>
</dbReference>
<keyword evidence="1" id="KW-0732">Signal</keyword>
<dbReference type="RefSeq" id="WP_272181536.1">
    <property type="nucleotide sequence ID" value="NZ_JAQOMS010000002.1"/>
</dbReference>
<dbReference type="EC" id="5.2.1.8" evidence="3"/>
<dbReference type="InterPro" id="IPR002130">
    <property type="entry name" value="Cyclophilin-type_PPIase_dom"/>
</dbReference>
<dbReference type="Gene3D" id="2.40.100.10">
    <property type="entry name" value="Cyclophilin-like"/>
    <property type="match status" value="1"/>
</dbReference>
<protein>
    <submittedName>
        <fullName evidence="3">Peptidylprolyl isomerase</fullName>
        <ecNumber evidence="3">5.2.1.8</ecNumber>
    </submittedName>
</protein>
<keyword evidence="3" id="KW-0413">Isomerase</keyword>
<sequence length="95" mass="10596">MLAKTSKATFGLLFFIFCSAAISQENEYSVSQSDLVYLETTEGLVIIQLLPQVSPKHVEQFKQLVSSQWYNGLPFTESLKALLLKPVKVKANGIM</sequence>
<name>A0ABT5FFI0_9GAMM</name>
<feature type="domain" description="PPIase cyclophilin-type" evidence="2">
    <location>
        <begin position="36"/>
        <end position="81"/>
    </location>
</feature>
<comment type="caution">
    <text evidence="3">The sequence shown here is derived from an EMBL/GenBank/DDBJ whole genome shotgun (WGS) entry which is preliminary data.</text>
</comment>
<accession>A0ABT5FFI0</accession>
<reference evidence="3 4" key="1">
    <citation type="submission" date="2023-01" db="EMBL/GenBank/DDBJ databases">
        <title>Psychrosphaera sp. nov., isolated from marine algae.</title>
        <authorList>
            <person name="Bayburt H."/>
            <person name="Choi B.J."/>
            <person name="Kim J.M."/>
            <person name="Choi D.G."/>
            <person name="Jeon C.O."/>
        </authorList>
    </citation>
    <scope>NUCLEOTIDE SEQUENCE [LARGE SCALE GENOMIC DNA]</scope>
    <source>
        <strain evidence="3 4">G1-22</strain>
    </source>
</reference>
<dbReference type="SUPFAM" id="SSF50891">
    <property type="entry name" value="Cyclophilin-like"/>
    <property type="match status" value="1"/>
</dbReference>
<keyword evidence="4" id="KW-1185">Reference proteome</keyword>
<gene>
    <name evidence="3" type="ORF">PN838_18085</name>
</gene>
<evidence type="ECO:0000256" key="1">
    <source>
        <dbReference type="SAM" id="SignalP"/>
    </source>
</evidence>
<dbReference type="EMBL" id="JAQOMS010000002">
    <property type="protein sequence ID" value="MDC2890313.1"/>
    <property type="molecule type" value="Genomic_DNA"/>
</dbReference>
<dbReference type="Proteomes" id="UP001528411">
    <property type="component" value="Unassembled WGS sequence"/>
</dbReference>
<organism evidence="3 4">
    <name type="scientific">Psychrosphaera algicola</name>
    <dbReference type="NCBI Taxonomy" id="3023714"/>
    <lineage>
        <taxon>Bacteria</taxon>
        <taxon>Pseudomonadati</taxon>
        <taxon>Pseudomonadota</taxon>
        <taxon>Gammaproteobacteria</taxon>
        <taxon>Alteromonadales</taxon>
        <taxon>Pseudoalteromonadaceae</taxon>
        <taxon>Psychrosphaera</taxon>
    </lineage>
</organism>
<feature type="signal peptide" evidence="1">
    <location>
        <begin position="1"/>
        <end position="20"/>
    </location>
</feature>
<dbReference type="InterPro" id="IPR029000">
    <property type="entry name" value="Cyclophilin-like_dom_sf"/>
</dbReference>
<evidence type="ECO:0000313" key="3">
    <source>
        <dbReference type="EMBL" id="MDC2890313.1"/>
    </source>
</evidence>